<dbReference type="Proteomes" id="UP000182409">
    <property type="component" value="Unassembled WGS sequence"/>
</dbReference>
<evidence type="ECO:0000313" key="2">
    <source>
        <dbReference type="EMBL" id="SEB98214.1"/>
    </source>
</evidence>
<protein>
    <submittedName>
        <fullName evidence="2">Uncharacterized protein</fullName>
    </submittedName>
</protein>
<name>A0A1H4NSR6_9BACT</name>
<organism evidence="2 3">
    <name type="scientific">Terriglobus roseus</name>
    <dbReference type="NCBI Taxonomy" id="392734"/>
    <lineage>
        <taxon>Bacteria</taxon>
        <taxon>Pseudomonadati</taxon>
        <taxon>Acidobacteriota</taxon>
        <taxon>Terriglobia</taxon>
        <taxon>Terriglobales</taxon>
        <taxon>Acidobacteriaceae</taxon>
        <taxon>Terriglobus</taxon>
    </lineage>
</organism>
<dbReference type="EMBL" id="FNSD01000001">
    <property type="protein sequence ID" value="SEB98214.1"/>
    <property type="molecule type" value="Genomic_DNA"/>
</dbReference>
<dbReference type="AlphaFoldDB" id="A0A1H4NSR6"/>
<accession>A0A1H4NSR6</accession>
<evidence type="ECO:0000313" key="3">
    <source>
        <dbReference type="Proteomes" id="UP000182409"/>
    </source>
</evidence>
<evidence type="ECO:0000256" key="1">
    <source>
        <dbReference type="SAM" id="MobiDB-lite"/>
    </source>
</evidence>
<gene>
    <name evidence="2" type="ORF">SAMN05443244_2343</name>
</gene>
<dbReference type="RefSeq" id="WP_139285179.1">
    <property type="nucleotide sequence ID" value="NZ_FNSD01000001.1"/>
</dbReference>
<proteinExistence type="predicted"/>
<sequence length="96" mass="10711">MAKTIVSPPRKITLPQKPYDPPATSKWDLPKYLDETDASLEMSFAYTGSDINTDLAIAADCESNHDFTFEWGDDPIATDMLTSPMVAQLYAFTAFR</sequence>
<feature type="region of interest" description="Disordered" evidence="1">
    <location>
        <begin position="1"/>
        <end position="20"/>
    </location>
</feature>
<reference evidence="2 3" key="1">
    <citation type="submission" date="2016-10" db="EMBL/GenBank/DDBJ databases">
        <authorList>
            <person name="de Groot N.N."/>
        </authorList>
    </citation>
    <scope>NUCLEOTIDE SEQUENCE [LARGE SCALE GENOMIC DNA]</scope>
    <source>
        <strain evidence="2 3">AB35.6</strain>
    </source>
</reference>